<feature type="region of interest" description="Disordered" evidence="1">
    <location>
        <begin position="75"/>
        <end position="106"/>
    </location>
</feature>
<comment type="caution">
    <text evidence="2">The sequence shown here is derived from an EMBL/GenBank/DDBJ whole genome shotgun (WGS) entry which is preliminary data.</text>
</comment>
<sequence>MTDDVTAISEETSAEAETVAAAAEEQTASLANVSHTATSLSDRARDLSDALSAFEVDAEPTAAIAIDAGGVEREWPADDEYTVDSSAVDSTGEELEGRAGDWPEPQ</sequence>
<keyword evidence="3" id="KW-1185">Reference proteome</keyword>
<proteinExistence type="predicted"/>
<dbReference type="PATRIC" id="fig|1230459.4.peg.2547"/>
<protein>
    <submittedName>
        <fullName evidence="2">Chemotaxis sensory transducer</fullName>
    </submittedName>
</protein>
<evidence type="ECO:0000313" key="2">
    <source>
        <dbReference type="EMBL" id="ELY78658.1"/>
    </source>
</evidence>
<feature type="compositionally biased region" description="Basic and acidic residues" evidence="1">
    <location>
        <begin position="95"/>
        <end position="106"/>
    </location>
</feature>
<dbReference type="Proteomes" id="UP000011592">
    <property type="component" value="Unassembled WGS sequence"/>
</dbReference>
<reference evidence="2 3" key="1">
    <citation type="journal article" date="2014" name="PLoS Genet.">
        <title>Phylogenetically driven sequencing of extremely halophilic archaea reveals strategies for static and dynamic osmo-response.</title>
        <authorList>
            <person name="Becker E.A."/>
            <person name="Seitzer P.M."/>
            <person name="Tritt A."/>
            <person name="Larsen D."/>
            <person name="Krusor M."/>
            <person name="Yao A.I."/>
            <person name="Wu D."/>
            <person name="Madern D."/>
            <person name="Eisen J.A."/>
            <person name="Darling A.E."/>
            <person name="Facciotti M.T."/>
        </authorList>
    </citation>
    <scope>NUCLEOTIDE SEQUENCE [LARGE SCALE GENOMIC DNA]</scope>
    <source>
        <strain evidence="2 3">JCM 14663</strain>
    </source>
</reference>
<evidence type="ECO:0000313" key="3">
    <source>
        <dbReference type="Proteomes" id="UP000011592"/>
    </source>
</evidence>
<dbReference type="EMBL" id="AOIJ01000055">
    <property type="protein sequence ID" value="ELY78658.1"/>
    <property type="molecule type" value="Genomic_DNA"/>
</dbReference>
<name>L9Z0G4_9EURY</name>
<gene>
    <name evidence="2" type="ORF">C486_12777</name>
</gene>
<dbReference type="AlphaFoldDB" id="L9Z0G4"/>
<evidence type="ECO:0000256" key="1">
    <source>
        <dbReference type="SAM" id="MobiDB-lite"/>
    </source>
</evidence>
<accession>L9Z0G4</accession>
<organism evidence="2 3">
    <name type="scientific">Natrinema gari JCM 14663</name>
    <dbReference type="NCBI Taxonomy" id="1230459"/>
    <lineage>
        <taxon>Archaea</taxon>
        <taxon>Methanobacteriati</taxon>
        <taxon>Methanobacteriota</taxon>
        <taxon>Stenosarchaea group</taxon>
        <taxon>Halobacteria</taxon>
        <taxon>Halobacteriales</taxon>
        <taxon>Natrialbaceae</taxon>
        <taxon>Natrinema</taxon>
    </lineage>
</organism>